<dbReference type="PANTHER" id="PTHR46652">
    <property type="entry name" value="LEUCINE-RICH REPEAT AND IQ DOMAIN-CONTAINING PROTEIN 1-RELATED"/>
    <property type="match status" value="1"/>
</dbReference>
<keyword evidence="4" id="KW-0732">Signal</keyword>
<evidence type="ECO:0000256" key="5">
    <source>
        <dbReference type="ARBA" id="ARBA00022737"/>
    </source>
</evidence>
<dbReference type="Proteomes" id="UP001290462">
    <property type="component" value="Unassembled WGS sequence"/>
</dbReference>
<evidence type="ECO:0000256" key="3">
    <source>
        <dbReference type="ARBA" id="ARBA00022614"/>
    </source>
</evidence>
<evidence type="ECO:0000256" key="6">
    <source>
        <dbReference type="ARBA" id="ARBA00023088"/>
    </source>
</evidence>
<dbReference type="Gene3D" id="2.60.40.3890">
    <property type="match status" value="1"/>
</dbReference>
<evidence type="ECO:0000256" key="2">
    <source>
        <dbReference type="ARBA" id="ARBA00022525"/>
    </source>
</evidence>
<keyword evidence="1" id="KW-0134">Cell wall</keyword>
<dbReference type="InterPro" id="IPR050836">
    <property type="entry name" value="SDS22/Internalin_LRR"/>
</dbReference>
<dbReference type="InterPro" id="IPR054360">
    <property type="entry name" value="InlK_D2"/>
</dbReference>
<dbReference type="EMBL" id="JAVBVO010000005">
    <property type="protein sequence ID" value="MDZ5760048.1"/>
    <property type="molecule type" value="Genomic_DNA"/>
</dbReference>
<evidence type="ECO:0000313" key="8">
    <source>
        <dbReference type="EMBL" id="MDZ5760048.1"/>
    </source>
</evidence>
<comment type="caution">
    <text evidence="8">The sequence shown here is derived from an EMBL/GenBank/DDBJ whole genome shotgun (WGS) entry which is preliminary data.</text>
</comment>
<sequence length="662" mass="73048">MQLKKIISIGLIASLVSPFLTTGKVIAEETQTSVDTSNQEISVVPDVEFQRLIRTTLRLADDAIVTKEVMENLTSLSIGSSKITDFTGLEYAINVTNIRINGQALDSSLFPDLSGLSLLTHIDLDRTESDNVIIEKLANITSLQSINIQRNPQITDVSVLANLPNLQALNIQFNGVSDFRWVNDAPKLTRLSATGQNTGRDNAAVNLMRSKLIYDSERKTITLPFAEFPKQLTNFDGYTPPFSTALSDTYFVFDGVEMGADRLTIDTNRLTINQIEPDAYENATSFIYNARYNNPFGTYEIPVGFTFYAISAGTYYQSFAIENDPIAGAPVNVHYVDEENNELAPVEELNGNVNESYQAQEKDIADWVLKEVPDNVSGLFTTDVQNVTYVYEKKAGEPVTVYYQDEAGNELAPAEQLSGKLDFPYSTSEKELAGWVVKEVPANAEGLFTDKNQTVVYIYEKAMAAPITVYYQDEEGHDLIPSEQLDGNLDAPYEASIKEIAGWVLKTSPENTKGLFTDKAQTIVYIYEKANGAPVTVDYQDTEGSKLSPSEQLTGQLDATYETMAKSFIGWELKQVPTNAKGLFTSENQSVVYIYQKQQPGTSISQIQPPFKTANPLPATAKVSKNSLPETGEKQSLNYSLAGVGIMGLAVLTIARKRTKNK</sequence>
<dbReference type="Pfam" id="PF00746">
    <property type="entry name" value="Gram_pos_anchor"/>
    <property type="match status" value="1"/>
</dbReference>
<feature type="domain" description="Gram-positive cocci surface proteins LPxTG" evidence="7">
    <location>
        <begin position="628"/>
        <end position="662"/>
    </location>
</feature>
<dbReference type="Gene3D" id="3.80.10.10">
    <property type="entry name" value="Ribonuclease Inhibitor"/>
    <property type="match status" value="1"/>
</dbReference>
<keyword evidence="3" id="KW-0433">Leucine-rich repeat</keyword>
<evidence type="ECO:0000256" key="1">
    <source>
        <dbReference type="ARBA" id="ARBA00022512"/>
    </source>
</evidence>
<evidence type="ECO:0000313" key="9">
    <source>
        <dbReference type="Proteomes" id="UP001290462"/>
    </source>
</evidence>
<dbReference type="PROSITE" id="PS50847">
    <property type="entry name" value="GRAM_POS_ANCHORING"/>
    <property type="match status" value="1"/>
</dbReference>
<dbReference type="AlphaFoldDB" id="A0AAW9KD76"/>
<name>A0AAW9KD76_CARML</name>
<dbReference type="NCBIfam" id="TIGR01167">
    <property type="entry name" value="LPXTG_anchor"/>
    <property type="match status" value="1"/>
</dbReference>
<evidence type="ECO:0000259" key="7">
    <source>
        <dbReference type="PROSITE" id="PS50847"/>
    </source>
</evidence>
<keyword evidence="6" id="KW-0572">Peptidoglycan-anchor</keyword>
<dbReference type="RefSeq" id="WP_322809568.1">
    <property type="nucleotide sequence ID" value="NZ_JAVBVO010000005.1"/>
</dbReference>
<proteinExistence type="predicted"/>
<dbReference type="Pfam" id="PF06458">
    <property type="entry name" value="MucBP"/>
    <property type="match status" value="4"/>
</dbReference>
<protein>
    <submittedName>
        <fullName evidence="8">MucBP domain-containing protein</fullName>
    </submittedName>
</protein>
<dbReference type="Pfam" id="PF22122">
    <property type="entry name" value="InlK_D2"/>
    <property type="match status" value="1"/>
</dbReference>
<reference evidence="8" key="1">
    <citation type="submission" date="2023-08" db="EMBL/GenBank/DDBJ databases">
        <title>Genomic characterization of piscicolin 126 produced by Carnobacterium maltaromaticum CM22 strain isolated from salmon (Salmo salar).</title>
        <authorList>
            <person name="Gonzalez-Gragera E."/>
            <person name="Garcia-Lopez J.D."/>
            <person name="Teso-Perez C."/>
            <person name="Gimenez-Hernandez I."/>
            <person name="Peralta-Sanchez J.M."/>
            <person name="Valdivia E."/>
            <person name="Montalban-Lopez M."/>
            <person name="Martin-Platero A.M."/>
            <person name="Banos A."/>
            <person name="Martinez-Bueno M."/>
        </authorList>
    </citation>
    <scope>NUCLEOTIDE SEQUENCE</scope>
    <source>
        <strain evidence="8">CM22</strain>
    </source>
</reference>
<dbReference type="InterPro" id="IPR009459">
    <property type="entry name" value="MucBP_dom"/>
</dbReference>
<gene>
    <name evidence="8" type="ORF">RAK27_15540</name>
</gene>
<dbReference type="PANTHER" id="PTHR46652:SF3">
    <property type="entry name" value="LEUCINE-RICH REPEAT-CONTAINING PROTEIN 9"/>
    <property type="match status" value="1"/>
</dbReference>
<keyword evidence="2" id="KW-0964">Secreted</keyword>
<organism evidence="8 9">
    <name type="scientific">Carnobacterium maltaromaticum</name>
    <name type="common">Carnobacterium piscicola</name>
    <dbReference type="NCBI Taxonomy" id="2751"/>
    <lineage>
        <taxon>Bacteria</taxon>
        <taxon>Bacillati</taxon>
        <taxon>Bacillota</taxon>
        <taxon>Bacilli</taxon>
        <taxon>Lactobacillales</taxon>
        <taxon>Carnobacteriaceae</taxon>
        <taxon>Carnobacterium</taxon>
    </lineage>
</organism>
<evidence type="ECO:0000256" key="4">
    <source>
        <dbReference type="ARBA" id="ARBA00022729"/>
    </source>
</evidence>
<dbReference type="InterPro" id="IPR019931">
    <property type="entry name" value="LPXTG_anchor"/>
</dbReference>
<keyword evidence="5" id="KW-0677">Repeat</keyword>
<dbReference type="Gene3D" id="3.10.20.320">
    <property type="entry name" value="Putative peptidoglycan bound protein (lpxtg motif)"/>
    <property type="match status" value="4"/>
</dbReference>
<dbReference type="InterPro" id="IPR032675">
    <property type="entry name" value="LRR_dom_sf"/>
</dbReference>
<accession>A0AAW9KD76</accession>
<dbReference type="SUPFAM" id="SSF52058">
    <property type="entry name" value="L domain-like"/>
    <property type="match status" value="1"/>
</dbReference>